<dbReference type="OrthoDB" id="5827953at2759"/>
<evidence type="ECO:0000313" key="2">
    <source>
        <dbReference type="Proteomes" id="UP000050761"/>
    </source>
</evidence>
<dbReference type="AlphaFoldDB" id="A0A183GFN4"/>
<dbReference type="WBParaSite" id="HPBE_0002121601-mRNA-1">
    <property type="protein sequence ID" value="HPBE_0002121601-mRNA-1"/>
    <property type="gene ID" value="HPBE_0002121601"/>
</dbReference>
<keyword evidence="2" id="KW-1185">Reference proteome</keyword>
<name>A0A183GFN4_HELPZ</name>
<organism evidence="2 3">
    <name type="scientific">Heligmosomoides polygyrus</name>
    <name type="common">Parasitic roundworm</name>
    <dbReference type="NCBI Taxonomy" id="6339"/>
    <lineage>
        <taxon>Eukaryota</taxon>
        <taxon>Metazoa</taxon>
        <taxon>Ecdysozoa</taxon>
        <taxon>Nematoda</taxon>
        <taxon>Chromadorea</taxon>
        <taxon>Rhabditida</taxon>
        <taxon>Rhabditina</taxon>
        <taxon>Rhabditomorpha</taxon>
        <taxon>Strongyloidea</taxon>
        <taxon>Heligmosomidae</taxon>
        <taxon>Heligmosomoides</taxon>
    </lineage>
</organism>
<sequence>MLPRQVSYQFTDPGGMEGLFGLGRKPEPGNWYRLHATIANRRWLATIPRGSLMVSGRGWLPGFKSSILHESD</sequence>
<dbReference type="EMBL" id="UZAH01032796">
    <property type="protein sequence ID" value="VDP23903.1"/>
    <property type="molecule type" value="Genomic_DNA"/>
</dbReference>
<proteinExistence type="predicted"/>
<reference evidence="3" key="2">
    <citation type="submission" date="2019-09" db="UniProtKB">
        <authorList>
            <consortium name="WormBaseParasite"/>
        </authorList>
    </citation>
    <scope>IDENTIFICATION</scope>
</reference>
<accession>A0A3P8FNY4</accession>
<evidence type="ECO:0000313" key="3">
    <source>
        <dbReference type="WBParaSite" id="HPBE_0002121601-mRNA-1"/>
    </source>
</evidence>
<reference evidence="1 2" key="1">
    <citation type="submission" date="2018-11" db="EMBL/GenBank/DDBJ databases">
        <authorList>
            <consortium name="Pathogen Informatics"/>
        </authorList>
    </citation>
    <scope>NUCLEOTIDE SEQUENCE [LARGE SCALE GENOMIC DNA]</scope>
</reference>
<dbReference type="Proteomes" id="UP000050761">
    <property type="component" value="Unassembled WGS sequence"/>
</dbReference>
<accession>A0A183GFN4</accession>
<gene>
    <name evidence="1" type="ORF">HPBE_LOCUS21215</name>
</gene>
<protein>
    <submittedName>
        <fullName evidence="3">Calpain catalytic domain-containing protein</fullName>
    </submittedName>
</protein>
<evidence type="ECO:0000313" key="1">
    <source>
        <dbReference type="EMBL" id="VDP23903.1"/>
    </source>
</evidence>